<reference evidence="1" key="1">
    <citation type="journal article" date="2022" name="Cell">
        <title>Design, construction, and in vivo augmentation of a complex gut microbiome.</title>
        <authorList>
            <person name="Cheng A.G."/>
            <person name="Ho P.Y."/>
            <person name="Aranda-Diaz A."/>
            <person name="Jain S."/>
            <person name="Yu F.B."/>
            <person name="Meng X."/>
            <person name="Wang M."/>
            <person name="Iakiviak M."/>
            <person name="Nagashima K."/>
            <person name="Zhao A."/>
            <person name="Murugkar P."/>
            <person name="Patil A."/>
            <person name="Atabakhsh K."/>
            <person name="Weakley A."/>
            <person name="Yan J."/>
            <person name="Brumbaugh A.R."/>
            <person name="Higginbottom S."/>
            <person name="Dimas A."/>
            <person name="Shiver A.L."/>
            <person name="Deutschbauer A."/>
            <person name="Neff N."/>
            <person name="Sonnenburg J.L."/>
            <person name="Huang K.C."/>
            <person name="Fischbach M.A."/>
        </authorList>
    </citation>
    <scope>NUCLEOTIDE SEQUENCE</scope>
    <source>
        <strain evidence="1">DSM 19829</strain>
    </source>
</reference>
<dbReference type="InterPro" id="IPR022476">
    <property type="entry name" value="Spore_YabP/YqfC"/>
</dbReference>
<dbReference type="InterPro" id="IPR038705">
    <property type="entry name" value="YabP_sf"/>
</dbReference>
<evidence type="ECO:0000313" key="2">
    <source>
        <dbReference type="Proteomes" id="UP001060164"/>
    </source>
</evidence>
<dbReference type="RefSeq" id="WP_028528505.1">
    <property type="nucleotide sequence ID" value="NZ_CABLBR010000012.1"/>
</dbReference>
<accession>A0ABY5VDZ7</accession>
<dbReference type="PIRSF" id="PIRSF011576">
    <property type="entry name" value="YabP"/>
    <property type="match status" value="1"/>
</dbReference>
<proteinExistence type="predicted"/>
<keyword evidence="2" id="KW-1185">Reference proteome</keyword>
<organism evidence="1 2">
    <name type="scientific">Ruminococcus gauvreauii</name>
    <dbReference type="NCBI Taxonomy" id="438033"/>
    <lineage>
        <taxon>Bacteria</taxon>
        <taxon>Bacillati</taxon>
        <taxon>Bacillota</taxon>
        <taxon>Clostridia</taxon>
        <taxon>Eubacteriales</taxon>
        <taxon>Oscillospiraceae</taxon>
        <taxon>Ruminococcus</taxon>
    </lineage>
</organism>
<name>A0ABY5VDZ7_9FIRM</name>
<gene>
    <name evidence="1" type="primary">yabP</name>
    <name evidence="1" type="ORF">NQ502_11935</name>
</gene>
<sequence>MEEATRKEHGLTLDGRRAGKITGVVDVVSFDPEMILLETSQGMLTIKGQELHVSRLYLEKGEVDVEGLFQSMVYSDDGNYGRRQKGSLVKRLFK</sequence>
<protein>
    <submittedName>
        <fullName evidence="1">Sporulation protein YabP</fullName>
    </submittedName>
</protein>
<dbReference type="InterPro" id="IPR012504">
    <property type="entry name" value="Spore_YabP"/>
</dbReference>
<evidence type="ECO:0000313" key="1">
    <source>
        <dbReference type="EMBL" id="UWP58101.1"/>
    </source>
</evidence>
<dbReference type="NCBIfam" id="TIGR02892">
    <property type="entry name" value="spore_yabP"/>
    <property type="match status" value="1"/>
</dbReference>
<dbReference type="EMBL" id="CP102290">
    <property type="protein sequence ID" value="UWP58101.1"/>
    <property type="molecule type" value="Genomic_DNA"/>
</dbReference>
<dbReference type="Gene3D" id="2.60.40.2000">
    <property type="match status" value="1"/>
</dbReference>
<dbReference type="Pfam" id="PF07873">
    <property type="entry name" value="YabP"/>
    <property type="match status" value="1"/>
</dbReference>
<dbReference type="Proteomes" id="UP001060164">
    <property type="component" value="Chromosome"/>
</dbReference>